<feature type="chain" id="PRO_5002001985" description="SLH domain-containing protein" evidence="1">
    <location>
        <begin position="27"/>
        <end position="344"/>
    </location>
</feature>
<dbReference type="AlphaFoldDB" id="A0A0A3IL15"/>
<keyword evidence="1" id="KW-0732">Signal</keyword>
<proteinExistence type="predicted"/>
<dbReference type="EMBL" id="JPVQ01000087">
    <property type="protein sequence ID" value="KGR83518.1"/>
    <property type="molecule type" value="Genomic_DNA"/>
</dbReference>
<dbReference type="OrthoDB" id="2524191at2"/>
<name>A0A0A3IL15_9BACL</name>
<evidence type="ECO:0000256" key="1">
    <source>
        <dbReference type="SAM" id="SignalP"/>
    </source>
</evidence>
<dbReference type="Proteomes" id="UP000030595">
    <property type="component" value="Unassembled WGS sequence"/>
</dbReference>
<dbReference type="RefSeq" id="WP_036180554.1">
    <property type="nucleotide sequence ID" value="NZ_AVCZ01000087.1"/>
</dbReference>
<evidence type="ECO:0000313" key="3">
    <source>
        <dbReference type="Proteomes" id="UP000030595"/>
    </source>
</evidence>
<gene>
    <name evidence="2" type="ORF">CD30_19410</name>
</gene>
<protein>
    <recommendedName>
        <fullName evidence="4">SLH domain-containing protein</fullName>
    </recommendedName>
</protein>
<accession>A0A0A3IL15</accession>
<organism evidence="2 3">
    <name type="scientific">Ureibacillus massiliensis 4400831 = CIP 108448 = CCUG 49529</name>
    <dbReference type="NCBI Taxonomy" id="1211035"/>
    <lineage>
        <taxon>Bacteria</taxon>
        <taxon>Bacillati</taxon>
        <taxon>Bacillota</taxon>
        <taxon>Bacilli</taxon>
        <taxon>Bacillales</taxon>
        <taxon>Caryophanaceae</taxon>
        <taxon>Ureibacillus</taxon>
    </lineage>
</organism>
<comment type="caution">
    <text evidence="2">The sequence shown here is derived from an EMBL/GenBank/DDBJ whole genome shotgun (WGS) entry which is preliminary data.</text>
</comment>
<evidence type="ECO:0000313" key="2">
    <source>
        <dbReference type="EMBL" id="KGR83518.1"/>
    </source>
</evidence>
<reference evidence="2 3" key="1">
    <citation type="submission" date="2014-02" db="EMBL/GenBank/DDBJ databases">
        <title>Draft genome sequence of Lysinibacillus massiliensis CCUG 49529.</title>
        <authorList>
            <person name="Zhang F."/>
            <person name="Wang G."/>
            <person name="Zhang L."/>
        </authorList>
    </citation>
    <scope>NUCLEOTIDE SEQUENCE [LARGE SCALE GENOMIC DNA]</scope>
    <source>
        <strain evidence="2 3">CCUG 49529</strain>
    </source>
</reference>
<dbReference type="eggNOG" id="ENOG5033713">
    <property type="taxonomic scope" value="Bacteria"/>
</dbReference>
<evidence type="ECO:0008006" key="4">
    <source>
        <dbReference type="Google" id="ProtNLM"/>
    </source>
</evidence>
<sequence>MKKFLIYLATVALFMTQFSFSVPVSAKEVVKKPFESLKVNYEKDLGHEGRTKDEIINELLNDGLSYEDAEYYAKMDILVHQIEEQNIDISINESDKLSNAYIKSNGKNLRNQALNLDKRAFVAMVEQNDAFLKGHKDVQKVKKFNEEHSISLNSPVQVIEINYPDGSKVVMEGSTVEEQVTDKVETQTWLTGPWTAETRINDGSDGFNDDDGGTYTTRTTWRFVAGSYASVQDVLRWKFGGKSDLTIDYISDEGSASYAGVVTIRNIDKENYKTGYSSEREHILQGYTDAEFAVSGAFSATFGVLSVDVEAGAGWSQFAISEIVRFNTTNNGSIMIFYTAGTYF</sequence>
<keyword evidence="3" id="KW-1185">Reference proteome</keyword>
<feature type="signal peptide" evidence="1">
    <location>
        <begin position="1"/>
        <end position="26"/>
    </location>
</feature>